<evidence type="ECO:0000259" key="5">
    <source>
        <dbReference type="PROSITE" id="PS50931"/>
    </source>
</evidence>
<proteinExistence type="inferred from homology"/>
<evidence type="ECO:0000256" key="1">
    <source>
        <dbReference type="ARBA" id="ARBA00009437"/>
    </source>
</evidence>
<dbReference type="GO" id="GO:0003677">
    <property type="term" value="F:DNA binding"/>
    <property type="evidence" value="ECO:0007669"/>
    <property type="project" value="UniProtKB-KW"/>
</dbReference>
<evidence type="ECO:0000256" key="4">
    <source>
        <dbReference type="ARBA" id="ARBA00023163"/>
    </source>
</evidence>
<keyword evidence="4" id="KW-0804">Transcription</keyword>
<organism evidence="6 7">
    <name type="scientific">Ferrimonas lipolytica</name>
    <dbReference type="NCBI Taxonomy" id="2724191"/>
    <lineage>
        <taxon>Bacteria</taxon>
        <taxon>Pseudomonadati</taxon>
        <taxon>Pseudomonadota</taxon>
        <taxon>Gammaproteobacteria</taxon>
        <taxon>Alteromonadales</taxon>
        <taxon>Ferrimonadaceae</taxon>
        <taxon>Ferrimonas</taxon>
    </lineage>
</organism>
<dbReference type="SUPFAM" id="SSF46785">
    <property type="entry name" value="Winged helix' DNA-binding domain"/>
    <property type="match status" value="1"/>
</dbReference>
<sequence length="327" mass="36942">MTVKDCVKDLSVAHLELIICLIQHGNASAAADELGMSQSTISYHLRRLRTIFDDEMFIRTGTGLKPTERCKQIGLIATELVTRVHEELLHAGHFEPSLISKEIFIVADDTVCNWYGQLLREIQQTMPNTQLCARPWNLHSMFDLDNGSIHFGIHVMPIGNKGIYEVELAPCLRTIVVHKDHPLARKGYVELTDLGHYPVVLNDLAGWNNNGNSILEKVTAEHNINMRIVARIGYVGSIYDAIADNHTITYTSLAALPDSLENHVVLLPPDELNRHKASYRLYTSRARYGSQETTYLVEFISKSFNQFIQRKFNRPELAEILPVLLAS</sequence>
<keyword evidence="3" id="KW-0238">DNA-binding</keyword>
<dbReference type="CDD" id="cd05466">
    <property type="entry name" value="PBP2_LTTR_substrate"/>
    <property type="match status" value="1"/>
</dbReference>
<keyword evidence="7" id="KW-1185">Reference proteome</keyword>
<dbReference type="KEGG" id="fes:HER31_16175"/>
<dbReference type="InterPro" id="IPR036390">
    <property type="entry name" value="WH_DNA-bd_sf"/>
</dbReference>
<evidence type="ECO:0000256" key="3">
    <source>
        <dbReference type="ARBA" id="ARBA00023125"/>
    </source>
</evidence>
<dbReference type="InterPro" id="IPR005119">
    <property type="entry name" value="LysR_subst-bd"/>
</dbReference>
<dbReference type="InterPro" id="IPR036388">
    <property type="entry name" value="WH-like_DNA-bd_sf"/>
</dbReference>
<dbReference type="PROSITE" id="PS50931">
    <property type="entry name" value="HTH_LYSR"/>
    <property type="match status" value="1"/>
</dbReference>
<dbReference type="SUPFAM" id="SSF53850">
    <property type="entry name" value="Periplasmic binding protein-like II"/>
    <property type="match status" value="1"/>
</dbReference>
<dbReference type="Pfam" id="PF00126">
    <property type="entry name" value="HTH_1"/>
    <property type="match status" value="1"/>
</dbReference>
<protein>
    <submittedName>
        <fullName evidence="6">LysR family transcriptional regulator</fullName>
    </submittedName>
</protein>
<dbReference type="Gene3D" id="3.40.190.290">
    <property type="match status" value="1"/>
</dbReference>
<dbReference type="RefSeq" id="WP_168662127.1">
    <property type="nucleotide sequence ID" value="NZ_CP051180.1"/>
</dbReference>
<dbReference type="Gene3D" id="1.10.10.10">
    <property type="entry name" value="Winged helix-like DNA-binding domain superfamily/Winged helix DNA-binding domain"/>
    <property type="match status" value="1"/>
</dbReference>
<evidence type="ECO:0000256" key="2">
    <source>
        <dbReference type="ARBA" id="ARBA00023015"/>
    </source>
</evidence>
<dbReference type="InterPro" id="IPR011991">
    <property type="entry name" value="ArsR-like_HTH"/>
</dbReference>
<reference evidence="6 7" key="1">
    <citation type="submission" date="2020-04" db="EMBL/GenBank/DDBJ databases">
        <title>Ferrimonas sp. S7 isolated from sea water.</title>
        <authorList>
            <person name="Bae S.S."/>
            <person name="Baek K."/>
        </authorList>
    </citation>
    <scope>NUCLEOTIDE SEQUENCE [LARGE SCALE GENOMIC DNA]</scope>
    <source>
        <strain evidence="6 7">S7</strain>
    </source>
</reference>
<dbReference type="EMBL" id="CP051180">
    <property type="protein sequence ID" value="QIZ78297.1"/>
    <property type="molecule type" value="Genomic_DNA"/>
</dbReference>
<dbReference type="GO" id="GO:0003700">
    <property type="term" value="F:DNA-binding transcription factor activity"/>
    <property type="evidence" value="ECO:0007669"/>
    <property type="project" value="InterPro"/>
</dbReference>
<evidence type="ECO:0000313" key="6">
    <source>
        <dbReference type="EMBL" id="QIZ78297.1"/>
    </source>
</evidence>
<name>A0A6H1UGR8_9GAMM</name>
<accession>A0A6H1UGR8</accession>
<dbReference type="CDD" id="cd00090">
    <property type="entry name" value="HTH_ARSR"/>
    <property type="match status" value="1"/>
</dbReference>
<evidence type="ECO:0000313" key="7">
    <source>
        <dbReference type="Proteomes" id="UP000501602"/>
    </source>
</evidence>
<dbReference type="PANTHER" id="PTHR30118">
    <property type="entry name" value="HTH-TYPE TRANSCRIPTIONAL REGULATOR LEUO-RELATED"/>
    <property type="match status" value="1"/>
</dbReference>
<dbReference type="PANTHER" id="PTHR30118:SF7">
    <property type="entry name" value="TRANSCRIPTIONAL REGULATOR LYSR FAMILY"/>
    <property type="match status" value="1"/>
</dbReference>
<gene>
    <name evidence="6" type="ORF">HER31_16175</name>
</gene>
<dbReference type="Proteomes" id="UP000501602">
    <property type="component" value="Chromosome"/>
</dbReference>
<comment type="similarity">
    <text evidence="1">Belongs to the LysR transcriptional regulatory family.</text>
</comment>
<keyword evidence="2" id="KW-0805">Transcription regulation</keyword>
<dbReference type="InterPro" id="IPR000847">
    <property type="entry name" value="LysR_HTH_N"/>
</dbReference>
<dbReference type="AlphaFoldDB" id="A0A6H1UGR8"/>
<dbReference type="InterPro" id="IPR050389">
    <property type="entry name" value="LysR-type_TF"/>
</dbReference>
<dbReference type="Pfam" id="PF03466">
    <property type="entry name" value="LysR_substrate"/>
    <property type="match status" value="1"/>
</dbReference>
<feature type="domain" description="HTH lysR-type" evidence="5">
    <location>
        <begin position="10"/>
        <end position="67"/>
    </location>
</feature>